<organism evidence="2 3">
    <name type="scientific">Rohdeia mirabilis</name>
    <dbReference type="NCBI Taxonomy" id="2528008"/>
    <lineage>
        <taxon>Bacteria</taxon>
        <taxon>Pseudomonadati</taxon>
        <taxon>Planctomycetota</taxon>
        <taxon>Planctomycetia</taxon>
        <taxon>Planctomycetia incertae sedis</taxon>
        <taxon>Rohdeia</taxon>
    </lineage>
</organism>
<evidence type="ECO:0000313" key="2">
    <source>
        <dbReference type="EMBL" id="QDU83158.1"/>
    </source>
</evidence>
<dbReference type="OrthoDB" id="290912at2"/>
<reference evidence="2 3" key="1">
    <citation type="submission" date="2019-02" db="EMBL/GenBank/DDBJ databases">
        <title>Deep-cultivation of Planctomycetes and their phenomic and genomic characterization uncovers novel biology.</title>
        <authorList>
            <person name="Wiegand S."/>
            <person name="Jogler M."/>
            <person name="Boedeker C."/>
            <person name="Pinto D."/>
            <person name="Vollmers J."/>
            <person name="Rivas-Marin E."/>
            <person name="Kohn T."/>
            <person name="Peeters S.H."/>
            <person name="Heuer A."/>
            <person name="Rast P."/>
            <person name="Oberbeckmann S."/>
            <person name="Bunk B."/>
            <person name="Jeske O."/>
            <person name="Meyerdierks A."/>
            <person name="Storesund J.E."/>
            <person name="Kallscheuer N."/>
            <person name="Luecker S."/>
            <person name="Lage O.M."/>
            <person name="Pohl T."/>
            <person name="Merkel B.J."/>
            <person name="Hornburger P."/>
            <person name="Mueller R.-W."/>
            <person name="Bruemmer F."/>
            <person name="Labrenz M."/>
            <person name="Spormann A.M."/>
            <person name="Op den Camp H."/>
            <person name="Overmann J."/>
            <person name="Amann R."/>
            <person name="Jetten M.S.M."/>
            <person name="Mascher T."/>
            <person name="Medema M.H."/>
            <person name="Devos D.P."/>
            <person name="Kaster A.-K."/>
            <person name="Ovreas L."/>
            <person name="Rohde M."/>
            <person name="Galperin M.Y."/>
            <person name="Jogler C."/>
        </authorList>
    </citation>
    <scope>NUCLEOTIDE SEQUENCE [LARGE SCALE GENOMIC DNA]</scope>
    <source>
        <strain evidence="2 3">Pla163</strain>
    </source>
</reference>
<gene>
    <name evidence="2" type="ORF">Pla163_02550</name>
</gene>
<dbReference type="RefSeq" id="WP_145182363.1">
    <property type="nucleotide sequence ID" value="NZ_CP036290.1"/>
</dbReference>
<evidence type="ECO:0000313" key="3">
    <source>
        <dbReference type="Proteomes" id="UP000319342"/>
    </source>
</evidence>
<evidence type="ECO:0008006" key="4">
    <source>
        <dbReference type="Google" id="ProtNLM"/>
    </source>
</evidence>
<sequence>MTTEETTPDATGAHDLSRDLGEQPLARKMAERGLRPAHLVEASTEQLTHRMVTRAMKGRRLTPNTMNKVLRAWNAAASASDRHGDLFTYDPR</sequence>
<dbReference type="Proteomes" id="UP000319342">
    <property type="component" value="Chromosome"/>
</dbReference>
<dbReference type="AlphaFoldDB" id="A0A518CVE1"/>
<accession>A0A518CVE1</accession>
<feature type="region of interest" description="Disordered" evidence="1">
    <location>
        <begin position="1"/>
        <end position="23"/>
    </location>
</feature>
<dbReference type="EMBL" id="CP036290">
    <property type="protein sequence ID" value="QDU83158.1"/>
    <property type="molecule type" value="Genomic_DNA"/>
</dbReference>
<keyword evidence="3" id="KW-1185">Reference proteome</keyword>
<protein>
    <recommendedName>
        <fullName evidence="4">HTH cro/C1-type domain-containing protein</fullName>
    </recommendedName>
</protein>
<proteinExistence type="predicted"/>
<evidence type="ECO:0000256" key="1">
    <source>
        <dbReference type="SAM" id="MobiDB-lite"/>
    </source>
</evidence>
<name>A0A518CVE1_9BACT</name>